<dbReference type="AlphaFoldDB" id="A0A6J4H281"/>
<evidence type="ECO:0000256" key="1">
    <source>
        <dbReference type="SAM" id="MobiDB-lite"/>
    </source>
</evidence>
<feature type="compositionally biased region" description="Basic and acidic residues" evidence="1">
    <location>
        <begin position="65"/>
        <end position="74"/>
    </location>
</feature>
<proteinExistence type="predicted"/>
<feature type="non-terminal residue" evidence="2">
    <location>
        <position position="74"/>
    </location>
</feature>
<protein>
    <submittedName>
        <fullName evidence="2">Uncharacterized protein</fullName>
    </submittedName>
</protein>
<reference evidence="2" key="1">
    <citation type="submission" date="2020-02" db="EMBL/GenBank/DDBJ databases">
        <authorList>
            <person name="Meier V. D."/>
        </authorList>
    </citation>
    <scope>NUCLEOTIDE SEQUENCE</scope>
    <source>
        <strain evidence="2">AVDCRST_MAG57</strain>
    </source>
</reference>
<evidence type="ECO:0000313" key="2">
    <source>
        <dbReference type="EMBL" id="CAA9210569.1"/>
    </source>
</evidence>
<feature type="non-terminal residue" evidence="2">
    <location>
        <position position="1"/>
    </location>
</feature>
<sequence>AHGGLLLGGPGRVVGSVTASWCPRRVSFGGGPGRVDGGRSEPAGAHARSPSGVWCGHAGITPSGELRDEASRPL</sequence>
<dbReference type="EMBL" id="CADCTI010000007">
    <property type="protein sequence ID" value="CAA9210569.1"/>
    <property type="molecule type" value="Genomic_DNA"/>
</dbReference>
<organism evidence="2">
    <name type="scientific">uncultured Blastococcus sp</name>
    <dbReference type="NCBI Taxonomy" id="217144"/>
    <lineage>
        <taxon>Bacteria</taxon>
        <taxon>Bacillati</taxon>
        <taxon>Actinomycetota</taxon>
        <taxon>Actinomycetes</taxon>
        <taxon>Geodermatophilales</taxon>
        <taxon>Geodermatophilaceae</taxon>
        <taxon>Blastococcus</taxon>
        <taxon>environmental samples</taxon>
    </lineage>
</organism>
<gene>
    <name evidence="2" type="ORF">AVDCRST_MAG57-36</name>
</gene>
<name>A0A6J4H281_9ACTN</name>
<feature type="region of interest" description="Disordered" evidence="1">
    <location>
        <begin position="26"/>
        <end position="74"/>
    </location>
</feature>
<accession>A0A6J4H281</accession>